<feature type="region of interest" description="Disordered" evidence="1">
    <location>
        <begin position="56"/>
        <end position="78"/>
    </location>
</feature>
<comment type="caution">
    <text evidence="2">The sequence shown here is derived from an EMBL/GenBank/DDBJ whole genome shotgun (WGS) entry which is preliminary data.</text>
</comment>
<name>A0AA38WZM7_9EURO</name>
<feature type="compositionally biased region" description="Polar residues" evidence="1">
    <location>
        <begin position="1"/>
        <end position="22"/>
    </location>
</feature>
<dbReference type="PANTHER" id="PTHR42085">
    <property type="entry name" value="F-BOX DOMAIN-CONTAINING PROTEIN"/>
    <property type="match status" value="1"/>
</dbReference>
<keyword evidence="3" id="KW-1185">Reference proteome</keyword>
<feature type="region of interest" description="Disordered" evidence="1">
    <location>
        <begin position="1"/>
        <end position="26"/>
    </location>
</feature>
<dbReference type="AlphaFoldDB" id="A0AA38WZM7"/>
<evidence type="ECO:0000313" key="3">
    <source>
        <dbReference type="Proteomes" id="UP001172673"/>
    </source>
</evidence>
<gene>
    <name evidence="2" type="ORF">H2200_011598</name>
</gene>
<accession>A0AA38WZM7</accession>
<proteinExistence type="predicted"/>
<dbReference type="EMBL" id="JAPDRK010000020">
    <property type="protein sequence ID" value="KAJ9604075.1"/>
    <property type="molecule type" value="Genomic_DNA"/>
</dbReference>
<dbReference type="InterPro" id="IPR038883">
    <property type="entry name" value="AN11006-like"/>
</dbReference>
<sequence>MSASDMFTPNNRDNSQINTTTGRPRGRVQCAHPGCGKFGHTREMCWIAHPELRPNNRRFGRRSGPRRADGREGAGVSQSVAATASRPFRFLALPSEIRNRIYEFAFCEGYTLTVLEEHNTGNYIRTPEGFLHEIVRVHFSARPASDLHLVNKQIHQESRFATPWSRDKFGGHLVCLLGPHQNSTPYFNTDVFNGADSYMELRNKVTKLTYPDFTVSKLWGEHFSPSVSHMMDAIFPNVKEIRFHLSEQRCMYKDDSSRYTFRAWNLFRPGGIRAFLQKETEIDDDFRGGAQKIRLWHLRSRMHRAGIKCKIVYTETLEWCLNDGTPMFAQSARDWTMGP</sequence>
<feature type="compositionally biased region" description="Basic residues" evidence="1">
    <location>
        <begin position="56"/>
        <end position="65"/>
    </location>
</feature>
<evidence type="ECO:0000256" key="1">
    <source>
        <dbReference type="SAM" id="MobiDB-lite"/>
    </source>
</evidence>
<dbReference type="Proteomes" id="UP001172673">
    <property type="component" value="Unassembled WGS sequence"/>
</dbReference>
<evidence type="ECO:0000313" key="2">
    <source>
        <dbReference type="EMBL" id="KAJ9604075.1"/>
    </source>
</evidence>
<organism evidence="2 3">
    <name type="scientific">Cladophialophora chaetospira</name>
    <dbReference type="NCBI Taxonomy" id="386627"/>
    <lineage>
        <taxon>Eukaryota</taxon>
        <taxon>Fungi</taxon>
        <taxon>Dikarya</taxon>
        <taxon>Ascomycota</taxon>
        <taxon>Pezizomycotina</taxon>
        <taxon>Eurotiomycetes</taxon>
        <taxon>Chaetothyriomycetidae</taxon>
        <taxon>Chaetothyriales</taxon>
        <taxon>Herpotrichiellaceae</taxon>
        <taxon>Cladophialophora</taxon>
    </lineage>
</organism>
<reference evidence="2" key="1">
    <citation type="submission" date="2022-10" db="EMBL/GenBank/DDBJ databases">
        <title>Culturing micro-colonial fungi from biological soil crusts in the Mojave desert and describing Neophaeococcomyces mojavensis, and introducing the new genera and species Taxawa tesnikishii.</title>
        <authorList>
            <person name="Kurbessoian T."/>
            <person name="Stajich J.E."/>
        </authorList>
    </citation>
    <scope>NUCLEOTIDE SEQUENCE</scope>
    <source>
        <strain evidence="2">TK_41</strain>
    </source>
</reference>
<dbReference type="PANTHER" id="PTHR42085:SF2">
    <property type="entry name" value="F-BOX DOMAIN-CONTAINING PROTEIN"/>
    <property type="match status" value="1"/>
</dbReference>
<protein>
    <submittedName>
        <fullName evidence="2">Uncharacterized protein</fullName>
    </submittedName>
</protein>